<protein>
    <submittedName>
        <fullName evidence="2">Uncharacterized protein</fullName>
    </submittedName>
</protein>
<feature type="region of interest" description="Disordered" evidence="1">
    <location>
        <begin position="1"/>
        <end position="73"/>
    </location>
</feature>
<comment type="caution">
    <text evidence="2">The sequence shown here is derived from an EMBL/GenBank/DDBJ whole genome shotgun (WGS) entry which is preliminary data.</text>
</comment>
<organism evidence="2 3">
    <name type="scientific">Penicillium subrubescens</name>
    <dbReference type="NCBI Taxonomy" id="1316194"/>
    <lineage>
        <taxon>Eukaryota</taxon>
        <taxon>Fungi</taxon>
        <taxon>Dikarya</taxon>
        <taxon>Ascomycota</taxon>
        <taxon>Pezizomycotina</taxon>
        <taxon>Eurotiomycetes</taxon>
        <taxon>Eurotiomycetidae</taxon>
        <taxon>Eurotiales</taxon>
        <taxon>Aspergillaceae</taxon>
        <taxon>Penicillium</taxon>
    </lineage>
</organism>
<gene>
    <name evidence="2" type="ORF">PENSUB_8272</name>
</gene>
<name>A0A1Q5THD2_9EURO</name>
<evidence type="ECO:0000256" key="1">
    <source>
        <dbReference type="SAM" id="MobiDB-lite"/>
    </source>
</evidence>
<dbReference type="Proteomes" id="UP000186955">
    <property type="component" value="Unassembled WGS sequence"/>
</dbReference>
<sequence length="281" mass="31325">MTSYESSSDARKNVESNQLQSFPTFYQQARKTANEIRSNMTDTNSTTPTHHSPLNSHDSASPSNSLASTESIDPALLDEEENPLEEGIADNVIAPSKQSYAIGGGGYNALKTHKGQLYSGMAVGGSHTWNYDPGTWKETKEKPDLWRIDYQTNKRRARNAPKGSGAPVGTEYHWLIVGHQHVRKIDANTYETHLTGAKYKLAHKSATTGSWSIPTVRGQREREIELLEDAQRRVQGLPPVLASEKVKVERREKGQQSLDTLFGKASRGKKEIPEVKKRKRV</sequence>
<reference evidence="2 3" key="1">
    <citation type="submission" date="2016-10" db="EMBL/GenBank/DDBJ databases">
        <title>Genome sequence of the ascomycete fungus Penicillium subrubescens.</title>
        <authorList>
            <person name="De Vries R.P."/>
            <person name="Peng M."/>
            <person name="Dilokpimol A."/>
            <person name="Hilden K."/>
            <person name="Makela M.R."/>
            <person name="Grigoriev I."/>
            <person name="Riley R."/>
            <person name="Granchi Z."/>
        </authorList>
    </citation>
    <scope>NUCLEOTIDE SEQUENCE [LARGE SCALE GENOMIC DNA]</scope>
    <source>
        <strain evidence="2 3">CBS 132785</strain>
    </source>
</reference>
<feature type="region of interest" description="Disordered" evidence="1">
    <location>
        <begin position="247"/>
        <end position="281"/>
    </location>
</feature>
<accession>A0A1Q5THD2</accession>
<dbReference type="EMBL" id="MNBE01000655">
    <property type="protein sequence ID" value="OKO99619.1"/>
    <property type="molecule type" value="Genomic_DNA"/>
</dbReference>
<proteinExistence type="predicted"/>
<evidence type="ECO:0000313" key="2">
    <source>
        <dbReference type="EMBL" id="OKO99619.1"/>
    </source>
</evidence>
<dbReference type="STRING" id="1316194.A0A1Q5THD2"/>
<dbReference type="AlphaFoldDB" id="A0A1Q5THD2"/>
<keyword evidence="3" id="KW-1185">Reference proteome</keyword>
<feature type="compositionally biased region" description="Polar residues" evidence="1">
    <location>
        <begin position="15"/>
        <end position="71"/>
    </location>
</feature>
<evidence type="ECO:0000313" key="3">
    <source>
        <dbReference type="Proteomes" id="UP000186955"/>
    </source>
</evidence>